<dbReference type="EC" id="2.3.2.27" evidence="2"/>
<evidence type="ECO:0000313" key="11">
    <source>
        <dbReference type="EMBL" id="KAF0311988.1"/>
    </source>
</evidence>
<evidence type="ECO:0000259" key="10">
    <source>
        <dbReference type="PROSITE" id="PS50089"/>
    </source>
</evidence>
<evidence type="ECO:0000256" key="5">
    <source>
        <dbReference type="ARBA" id="ARBA00022771"/>
    </source>
</evidence>
<keyword evidence="5 8" id="KW-0863">Zinc-finger</keyword>
<dbReference type="InterPro" id="IPR001841">
    <property type="entry name" value="Znf_RING"/>
</dbReference>
<evidence type="ECO:0000256" key="3">
    <source>
        <dbReference type="ARBA" id="ARBA00022679"/>
    </source>
</evidence>
<evidence type="ECO:0000256" key="2">
    <source>
        <dbReference type="ARBA" id="ARBA00012483"/>
    </source>
</evidence>
<evidence type="ECO:0000256" key="6">
    <source>
        <dbReference type="ARBA" id="ARBA00022786"/>
    </source>
</evidence>
<feature type="region of interest" description="Disordered" evidence="9">
    <location>
        <begin position="381"/>
        <end position="410"/>
    </location>
</feature>
<dbReference type="Pfam" id="PF13639">
    <property type="entry name" value="zf-RING_2"/>
    <property type="match status" value="1"/>
</dbReference>
<feature type="region of interest" description="Disordered" evidence="9">
    <location>
        <begin position="189"/>
        <end position="215"/>
    </location>
</feature>
<keyword evidence="4" id="KW-0479">Metal-binding</keyword>
<evidence type="ECO:0000256" key="9">
    <source>
        <dbReference type="SAM" id="MobiDB-lite"/>
    </source>
</evidence>
<feature type="compositionally biased region" description="Low complexity" evidence="9">
    <location>
        <begin position="443"/>
        <end position="460"/>
    </location>
</feature>
<reference evidence="11 12" key="1">
    <citation type="submission" date="2019-07" db="EMBL/GenBank/DDBJ databases">
        <title>Draft genome assembly of a fouling barnacle, Amphibalanus amphitrite (Darwin, 1854): The first reference genome for Thecostraca.</title>
        <authorList>
            <person name="Kim W."/>
        </authorList>
    </citation>
    <scope>NUCLEOTIDE SEQUENCE [LARGE SCALE GENOMIC DNA]</scope>
    <source>
        <strain evidence="11">SNU_AA5</strain>
        <tissue evidence="11">Soma without cirri and trophi</tissue>
    </source>
</reference>
<dbReference type="EMBL" id="VIIS01000201">
    <property type="protein sequence ID" value="KAF0311988.1"/>
    <property type="molecule type" value="Genomic_DNA"/>
</dbReference>
<evidence type="ECO:0000256" key="4">
    <source>
        <dbReference type="ARBA" id="ARBA00022723"/>
    </source>
</evidence>
<feature type="compositionally biased region" description="Low complexity" evidence="9">
    <location>
        <begin position="227"/>
        <end position="242"/>
    </location>
</feature>
<name>A0A6A4XA21_AMPAM</name>
<feature type="region of interest" description="Disordered" evidence="9">
    <location>
        <begin position="435"/>
        <end position="487"/>
    </location>
</feature>
<keyword evidence="12" id="KW-1185">Reference proteome</keyword>
<sequence length="659" mass="70923">MTVQSYDRPLLRPPSECARGGGRSDHGGGTHGGRRRGSGPAGAGAAARSALLQARCRCRCRDGASSRSRSRCRRCSCPHSCGRSGSRCPCSWLRCSSRPCSCGSRCRPCRSCRCRRPCGRRGCCSCCRCRHGRGRAQVSVESGWSVNEASLSRIPDHIRKKYIRNLIDLVVRLDIGWFIRHGVVSSGDQWEEPCGPPSPDAPCPSPRGTSARTEPVVVRRGWPWPVRQQGQPAAEPGAAAYSRPPPAAHGGHGAAAAASRPPPAHASRPPRRWHGCGHAGATQRCRQPPLVANNPPCPAHRGPTVGRGTPADQYQLFTPAASPYPHLYYRTHLPASPPPPPPPPPPPVLEPSSVNPRHYRLWHQQQRMTEALRAHMDLHTRSRGRATASSGGLAAGPESEAAGASARRAPPPPACPYAAPVVHSHAHSAPMLYRWPPAEPEQEPAAAGGSRLPEPGAGAEPGPPPSCSGPPPPPPPPHPVSGHLPPMPATPPGLPAYPAYVLPTYISADSGLHSAFSPYPPVPMGFHGLHISISPLPAGQLLQRPTLSATNIDDHYLYLMSQLESARHGGAQRGATRTQIERNTLPHRYKLQKSRAETADVEKCTICLSEFEDEECVRRLPCMHLYHIDCVDQWLATNKRCPICRVDIEAHSSKAHLGL</sequence>
<dbReference type="AlphaFoldDB" id="A0A6A4XA21"/>
<feature type="domain" description="RING-type" evidence="10">
    <location>
        <begin position="604"/>
        <end position="645"/>
    </location>
</feature>
<accession>A0A6A4XA21</accession>
<keyword evidence="3" id="KW-0808">Transferase</keyword>
<dbReference type="GO" id="GO:0008270">
    <property type="term" value="F:zinc ion binding"/>
    <property type="evidence" value="ECO:0007669"/>
    <property type="project" value="UniProtKB-KW"/>
</dbReference>
<dbReference type="PROSITE" id="PS50089">
    <property type="entry name" value="ZF_RING_2"/>
    <property type="match status" value="1"/>
</dbReference>
<evidence type="ECO:0000256" key="8">
    <source>
        <dbReference type="PROSITE-ProRule" id="PRU00175"/>
    </source>
</evidence>
<keyword evidence="6" id="KW-0833">Ubl conjugation pathway</keyword>
<dbReference type="InterPro" id="IPR045191">
    <property type="entry name" value="MBR1/2-like"/>
</dbReference>
<evidence type="ECO:0000256" key="7">
    <source>
        <dbReference type="ARBA" id="ARBA00022833"/>
    </source>
</evidence>
<feature type="region of interest" description="Disordered" evidence="9">
    <location>
        <begin position="1"/>
        <end position="44"/>
    </location>
</feature>
<feature type="compositionally biased region" description="Low complexity" evidence="9">
    <location>
        <begin position="388"/>
        <end position="408"/>
    </location>
</feature>
<keyword evidence="7" id="KW-0862">Zinc</keyword>
<feature type="compositionally biased region" description="Pro residues" evidence="9">
    <location>
        <begin position="461"/>
        <end position="487"/>
    </location>
</feature>
<dbReference type="PANTHER" id="PTHR22937">
    <property type="entry name" value="E3 UBIQUITIN-PROTEIN LIGASE RNF165"/>
    <property type="match status" value="1"/>
</dbReference>
<dbReference type="SMART" id="SM00184">
    <property type="entry name" value="RING"/>
    <property type="match status" value="1"/>
</dbReference>
<feature type="compositionally biased region" description="Pro residues" evidence="9">
    <location>
        <begin position="335"/>
        <end position="349"/>
    </location>
</feature>
<gene>
    <name evidence="11" type="primary">RNF165</name>
    <name evidence="11" type="ORF">FJT64_017236</name>
</gene>
<comment type="caution">
    <text evidence="11">The sequence shown here is derived from an EMBL/GenBank/DDBJ whole genome shotgun (WGS) entry which is preliminary data.</text>
</comment>
<dbReference type="InterPro" id="IPR013083">
    <property type="entry name" value="Znf_RING/FYVE/PHD"/>
</dbReference>
<dbReference type="GO" id="GO:0005634">
    <property type="term" value="C:nucleus"/>
    <property type="evidence" value="ECO:0007669"/>
    <property type="project" value="TreeGrafter"/>
</dbReference>
<dbReference type="Proteomes" id="UP000440578">
    <property type="component" value="Unassembled WGS sequence"/>
</dbReference>
<feature type="region of interest" description="Disordered" evidence="9">
    <location>
        <begin position="328"/>
        <end position="354"/>
    </location>
</feature>
<evidence type="ECO:0000313" key="12">
    <source>
        <dbReference type="Proteomes" id="UP000440578"/>
    </source>
</evidence>
<evidence type="ECO:0000256" key="1">
    <source>
        <dbReference type="ARBA" id="ARBA00000900"/>
    </source>
</evidence>
<dbReference type="CDD" id="cd16474">
    <property type="entry name" value="RING-H2_RNF111-like"/>
    <property type="match status" value="1"/>
</dbReference>
<protein>
    <recommendedName>
        <fullName evidence="2">RING-type E3 ubiquitin transferase</fullName>
        <ecNumber evidence="2">2.3.2.27</ecNumber>
    </recommendedName>
</protein>
<organism evidence="11 12">
    <name type="scientific">Amphibalanus amphitrite</name>
    <name type="common">Striped barnacle</name>
    <name type="synonym">Balanus amphitrite</name>
    <dbReference type="NCBI Taxonomy" id="1232801"/>
    <lineage>
        <taxon>Eukaryota</taxon>
        <taxon>Metazoa</taxon>
        <taxon>Ecdysozoa</taxon>
        <taxon>Arthropoda</taxon>
        <taxon>Crustacea</taxon>
        <taxon>Multicrustacea</taxon>
        <taxon>Cirripedia</taxon>
        <taxon>Thoracica</taxon>
        <taxon>Thoracicalcarea</taxon>
        <taxon>Balanomorpha</taxon>
        <taxon>Balanoidea</taxon>
        <taxon>Balanidae</taxon>
        <taxon>Amphibalaninae</taxon>
        <taxon>Amphibalanus</taxon>
    </lineage>
</organism>
<feature type="region of interest" description="Disordered" evidence="9">
    <location>
        <begin position="227"/>
        <end position="312"/>
    </location>
</feature>
<comment type="catalytic activity">
    <reaction evidence="1">
        <text>S-ubiquitinyl-[E2 ubiquitin-conjugating enzyme]-L-cysteine + [acceptor protein]-L-lysine = [E2 ubiquitin-conjugating enzyme]-L-cysteine + N(6)-ubiquitinyl-[acceptor protein]-L-lysine.</text>
        <dbReference type="EC" id="2.3.2.27"/>
    </reaction>
</comment>
<dbReference type="Gene3D" id="3.30.40.10">
    <property type="entry name" value="Zinc/RING finger domain, C3HC4 (zinc finger)"/>
    <property type="match status" value="1"/>
</dbReference>
<feature type="compositionally biased region" description="Pro residues" evidence="9">
    <location>
        <begin position="194"/>
        <end position="205"/>
    </location>
</feature>
<dbReference type="SUPFAM" id="SSF57850">
    <property type="entry name" value="RING/U-box"/>
    <property type="match status" value="1"/>
</dbReference>
<dbReference type="GO" id="GO:0061630">
    <property type="term" value="F:ubiquitin protein ligase activity"/>
    <property type="evidence" value="ECO:0007669"/>
    <property type="project" value="UniProtKB-EC"/>
</dbReference>
<dbReference type="OrthoDB" id="6022300at2759"/>
<dbReference type="PANTHER" id="PTHR22937:SF65">
    <property type="entry name" value="E3 UBIQUITIN-PROTEIN LIGASE ARK2C"/>
    <property type="match status" value="1"/>
</dbReference>
<proteinExistence type="predicted"/>